<evidence type="ECO:0000256" key="10">
    <source>
        <dbReference type="ARBA" id="ARBA00023136"/>
    </source>
</evidence>
<dbReference type="GO" id="GO:0006099">
    <property type="term" value="P:tricarboxylic acid cycle"/>
    <property type="evidence" value="ECO:0007669"/>
    <property type="project" value="InterPro"/>
</dbReference>
<feature type="transmembrane region" description="Helical" evidence="13">
    <location>
        <begin position="67"/>
        <end position="85"/>
    </location>
</feature>
<dbReference type="SUPFAM" id="SSF81343">
    <property type="entry name" value="Fumarate reductase respiratory complex transmembrane subunits"/>
    <property type="match status" value="1"/>
</dbReference>
<sequence>MARNHARPLSPHLTIWKWGPAMAVSILHRATGTALAVAGGIGFIWWLVAAAMGPEAYATFLKVATSWFGYLVAVGLTWSFFNHMFSGLRHFVLDVGAGYELRTNRLWSIVCMVGAVVVTIAIWGTIFAKMGAN</sequence>
<evidence type="ECO:0000256" key="11">
    <source>
        <dbReference type="ARBA" id="ARBA00025912"/>
    </source>
</evidence>
<comment type="similarity">
    <text evidence="3">Belongs to the cytochrome b560 family.</text>
</comment>
<evidence type="ECO:0000256" key="8">
    <source>
        <dbReference type="ARBA" id="ARBA00022989"/>
    </source>
</evidence>
<dbReference type="GO" id="GO:0016020">
    <property type="term" value="C:membrane"/>
    <property type="evidence" value="ECO:0007669"/>
    <property type="project" value="UniProtKB-SubCell"/>
</dbReference>
<dbReference type="CDD" id="cd03499">
    <property type="entry name" value="SQR_TypeC_SdhC"/>
    <property type="match status" value="1"/>
</dbReference>
<keyword evidence="15" id="KW-1185">Reference proteome</keyword>
<organism evidence="14 15">
    <name type="scientific">Sphingomonas montanisoli</name>
    <dbReference type="NCBI Taxonomy" id="2606412"/>
    <lineage>
        <taxon>Bacteria</taxon>
        <taxon>Pseudomonadati</taxon>
        <taxon>Pseudomonadota</taxon>
        <taxon>Alphaproteobacteria</taxon>
        <taxon>Sphingomonadales</taxon>
        <taxon>Sphingomonadaceae</taxon>
        <taxon>Sphingomonas</taxon>
    </lineage>
</organism>
<keyword evidence="10 13" id="KW-0472">Membrane</keyword>
<dbReference type="InterPro" id="IPR018495">
    <property type="entry name" value="Succ_DH_cyt_bsu_CS"/>
</dbReference>
<feature type="transmembrane region" description="Helical" evidence="13">
    <location>
        <begin position="106"/>
        <end position="128"/>
    </location>
</feature>
<keyword evidence="8 13" id="KW-1133">Transmembrane helix</keyword>
<dbReference type="Proteomes" id="UP000322077">
    <property type="component" value="Unassembled WGS sequence"/>
</dbReference>
<evidence type="ECO:0000256" key="13">
    <source>
        <dbReference type="SAM" id="Phobius"/>
    </source>
</evidence>
<dbReference type="InterPro" id="IPR000701">
    <property type="entry name" value="SuccDH_FuR_B_TM-su"/>
</dbReference>
<dbReference type="PANTHER" id="PTHR10978">
    <property type="entry name" value="SUCCINATE DEHYDROGENASE CYTOCHROME B560 SUBUNIT"/>
    <property type="match status" value="1"/>
</dbReference>
<keyword evidence="6 13" id="KW-0812">Transmembrane</keyword>
<accession>A0A5D9CCY3</accession>
<keyword evidence="7 12" id="KW-0479">Metal-binding</keyword>
<evidence type="ECO:0000256" key="7">
    <source>
        <dbReference type="ARBA" id="ARBA00022723"/>
    </source>
</evidence>
<evidence type="ECO:0000313" key="15">
    <source>
        <dbReference type="Proteomes" id="UP000322077"/>
    </source>
</evidence>
<dbReference type="AlphaFoldDB" id="A0A5D9CCY3"/>
<dbReference type="InterPro" id="IPR034804">
    <property type="entry name" value="SQR/QFR_C/D"/>
</dbReference>
<evidence type="ECO:0000313" key="14">
    <source>
        <dbReference type="EMBL" id="TZG29012.1"/>
    </source>
</evidence>
<dbReference type="GO" id="GO:0009055">
    <property type="term" value="F:electron transfer activity"/>
    <property type="evidence" value="ECO:0007669"/>
    <property type="project" value="InterPro"/>
</dbReference>
<comment type="function">
    <text evidence="1">Membrane-anchoring subunit of succinate dehydrogenase (SDH).</text>
</comment>
<protein>
    <recommendedName>
        <fullName evidence="4">Succinate dehydrogenase cytochrome b556 subunit</fullName>
    </recommendedName>
</protein>
<reference evidence="14 15" key="1">
    <citation type="submission" date="2019-08" db="EMBL/GenBank/DDBJ databases">
        <authorList>
            <person name="Wang G."/>
            <person name="Xu Z."/>
        </authorList>
    </citation>
    <scope>NUCLEOTIDE SEQUENCE [LARGE SCALE GENOMIC DNA]</scope>
    <source>
        <strain evidence="14 15">ZX</strain>
    </source>
</reference>
<evidence type="ECO:0000256" key="12">
    <source>
        <dbReference type="PIRSR" id="PIRSR000178-1"/>
    </source>
</evidence>
<evidence type="ECO:0000256" key="9">
    <source>
        <dbReference type="ARBA" id="ARBA00023004"/>
    </source>
</evidence>
<comment type="cofactor">
    <cofactor evidence="12">
        <name>heme</name>
        <dbReference type="ChEBI" id="CHEBI:30413"/>
    </cofactor>
    <text evidence="12">The heme is bound between the two transmembrane subunits.</text>
</comment>
<evidence type="ECO:0000256" key="6">
    <source>
        <dbReference type="ARBA" id="ARBA00022692"/>
    </source>
</evidence>
<comment type="caution">
    <text evidence="14">The sequence shown here is derived from an EMBL/GenBank/DDBJ whole genome shotgun (WGS) entry which is preliminary data.</text>
</comment>
<dbReference type="EMBL" id="VTOU01000001">
    <property type="protein sequence ID" value="TZG29012.1"/>
    <property type="molecule type" value="Genomic_DNA"/>
</dbReference>
<evidence type="ECO:0000256" key="2">
    <source>
        <dbReference type="ARBA" id="ARBA00004141"/>
    </source>
</evidence>
<gene>
    <name evidence="14" type="primary">sdhC</name>
    <name evidence="14" type="ORF">FYJ91_02400</name>
</gene>
<proteinExistence type="inferred from homology"/>
<evidence type="ECO:0000256" key="3">
    <source>
        <dbReference type="ARBA" id="ARBA00007244"/>
    </source>
</evidence>
<dbReference type="RefSeq" id="WP_149520674.1">
    <property type="nucleotide sequence ID" value="NZ_VTOU01000001.1"/>
</dbReference>
<evidence type="ECO:0000256" key="4">
    <source>
        <dbReference type="ARBA" id="ARBA00020076"/>
    </source>
</evidence>
<dbReference type="PROSITE" id="PS01000">
    <property type="entry name" value="SDH_CYT_1"/>
    <property type="match status" value="1"/>
</dbReference>
<dbReference type="PANTHER" id="PTHR10978:SF5">
    <property type="entry name" value="SUCCINATE DEHYDROGENASE CYTOCHROME B560 SUBUNIT, MITOCHONDRIAL"/>
    <property type="match status" value="1"/>
</dbReference>
<dbReference type="NCBIfam" id="TIGR02970">
    <property type="entry name" value="succ_dehyd_cytB"/>
    <property type="match status" value="1"/>
</dbReference>
<dbReference type="Gene3D" id="1.20.1300.10">
    <property type="entry name" value="Fumarate reductase/succinate dehydrogenase, transmembrane subunit"/>
    <property type="match status" value="1"/>
</dbReference>
<feature type="transmembrane region" description="Helical" evidence="13">
    <location>
        <begin position="21"/>
        <end position="47"/>
    </location>
</feature>
<evidence type="ECO:0000256" key="1">
    <source>
        <dbReference type="ARBA" id="ARBA00004050"/>
    </source>
</evidence>
<name>A0A5D9CCY3_9SPHN</name>
<evidence type="ECO:0000256" key="5">
    <source>
        <dbReference type="ARBA" id="ARBA00022617"/>
    </source>
</evidence>
<dbReference type="PIRSF" id="PIRSF000178">
    <property type="entry name" value="SDH_cyt_b560"/>
    <property type="match status" value="1"/>
</dbReference>
<feature type="binding site" description="axial binding residue" evidence="12">
    <location>
        <position position="83"/>
    </location>
    <ligand>
        <name>heme</name>
        <dbReference type="ChEBI" id="CHEBI:30413"/>
        <note>ligand shared with second transmembrane subunit</note>
    </ligand>
    <ligandPart>
        <name>Fe</name>
        <dbReference type="ChEBI" id="CHEBI:18248"/>
    </ligandPart>
</feature>
<keyword evidence="9 12" id="KW-0408">Iron</keyword>
<dbReference type="InterPro" id="IPR014314">
    <property type="entry name" value="Succ_DH_cytb556"/>
</dbReference>
<dbReference type="GO" id="GO:0046872">
    <property type="term" value="F:metal ion binding"/>
    <property type="evidence" value="ECO:0007669"/>
    <property type="project" value="UniProtKB-KW"/>
</dbReference>
<dbReference type="Pfam" id="PF01127">
    <property type="entry name" value="Sdh_cyt"/>
    <property type="match status" value="1"/>
</dbReference>
<keyword evidence="5 12" id="KW-0349">Heme</keyword>
<comment type="subunit">
    <text evidence="11">Part of an enzyme complex containing four subunits: a flavoprotein, an iron-sulfur protein, plus two membrane-anchoring proteins, SdhC and SdhD. The complex can form homotrimers.</text>
</comment>
<comment type="subcellular location">
    <subcellularLocation>
        <location evidence="2">Membrane</location>
        <topology evidence="2">Multi-pass membrane protein</topology>
    </subcellularLocation>
</comment>